<comment type="subcellular location">
    <subcellularLocation>
        <location evidence="1">Cell projection</location>
    </subcellularLocation>
</comment>
<dbReference type="Pfam" id="PF02210">
    <property type="entry name" value="Laminin_G_2"/>
    <property type="match status" value="1"/>
</dbReference>
<organism evidence="11 12">
    <name type="scientific">Alosa alosa</name>
    <name type="common">allis shad</name>
    <dbReference type="NCBI Taxonomy" id="278164"/>
    <lineage>
        <taxon>Eukaryota</taxon>
        <taxon>Metazoa</taxon>
        <taxon>Chordata</taxon>
        <taxon>Craniata</taxon>
        <taxon>Vertebrata</taxon>
        <taxon>Euteleostomi</taxon>
        <taxon>Actinopterygii</taxon>
        <taxon>Neopterygii</taxon>
        <taxon>Teleostei</taxon>
        <taxon>Clupei</taxon>
        <taxon>Clupeiformes</taxon>
        <taxon>Clupeoidei</taxon>
        <taxon>Clupeidae</taxon>
        <taxon>Alosa</taxon>
    </lineage>
</organism>
<dbReference type="Gene3D" id="2.60.40.10">
    <property type="entry name" value="Immunoglobulins"/>
    <property type="match status" value="2"/>
</dbReference>
<feature type="disulfide bond" evidence="4">
    <location>
        <begin position="816"/>
        <end position="825"/>
    </location>
</feature>
<accession>A0AAV6FGH4</accession>
<evidence type="ECO:0000256" key="3">
    <source>
        <dbReference type="ARBA" id="ARBA00023273"/>
    </source>
</evidence>
<evidence type="ECO:0000256" key="2">
    <source>
        <dbReference type="ARBA" id="ARBA00023157"/>
    </source>
</evidence>
<dbReference type="Pfam" id="PF00054">
    <property type="entry name" value="Laminin_G_1"/>
    <property type="match status" value="2"/>
</dbReference>
<dbReference type="InterPro" id="IPR013783">
    <property type="entry name" value="Ig-like_fold"/>
</dbReference>
<dbReference type="Pfam" id="PF25016">
    <property type="entry name" value="EGF_Pikachurin"/>
    <property type="match status" value="1"/>
</dbReference>
<dbReference type="InterPro" id="IPR013320">
    <property type="entry name" value="ConA-like_dom_sf"/>
</dbReference>
<gene>
    <name evidence="11" type="ORF">AALO_G00288390</name>
</gene>
<dbReference type="SUPFAM" id="SSF49899">
    <property type="entry name" value="Concanavalin A-like lectins/glucanases"/>
    <property type="match status" value="3"/>
</dbReference>
<dbReference type="CDD" id="cd00063">
    <property type="entry name" value="FN3"/>
    <property type="match status" value="2"/>
</dbReference>
<dbReference type="SMART" id="SM00179">
    <property type="entry name" value="EGF_CA"/>
    <property type="match status" value="2"/>
</dbReference>
<evidence type="ECO:0000259" key="10">
    <source>
        <dbReference type="PROSITE" id="PS50853"/>
    </source>
</evidence>
<evidence type="ECO:0000256" key="4">
    <source>
        <dbReference type="PROSITE-ProRule" id="PRU00076"/>
    </source>
</evidence>
<comment type="caution">
    <text evidence="4">Lacks conserved residue(s) required for the propagation of feature annotation.</text>
</comment>
<evidence type="ECO:0000259" key="8">
    <source>
        <dbReference type="PROSITE" id="PS50025"/>
    </source>
</evidence>
<dbReference type="PROSITE" id="PS50025">
    <property type="entry name" value="LAM_G_DOMAIN"/>
    <property type="match status" value="3"/>
</dbReference>
<dbReference type="InterPro" id="IPR000742">
    <property type="entry name" value="EGF"/>
</dbReference>
<feature type="disulfide bond" evidence="5">
    <location>
        <begin position="993"/>
        <end position="1020"/>
    </location>
</feature>
<reference evidence="11" key="1">
    <citation type="submission" date="2020-10" db="EMBL/GenBank/DDBJ databases">
        <title>Chromosome-scale genome assembly of the Allis shad, Alosa alosa.</title>
        <authorList>
            <person name="Margot Z."/>
            <person name="Christophe K."/>
            <person name="Cabau C."/>
            <person name="Louis A."/>
            <person name="Berthelot C."/>
            <person name="Parey E."/>
            <person name="Roest Crollius H."/>
            <person name="Montfort J."/>
            <person name="Robinson-Rechavi M."/>
            <person name="Bucao C."/>
            <person name="Bouchez O."/>
            <person name="Gislard M."/>
            <person name="Lluch J."/>
            <person name="Milhes M."/>
            <person name="Lampietro C."/>
            <person name="Lopez Roques C."/>
            <person name="Donnadieu C."/>
            <person name="Braasch I."/>
            <person name="Desvignes T."/>
            <person name="Postlethwait J."/>
            <person name="Bobe J."/>
            <person name="Guiguen Y."/>
        </authorList>
    </citation>
    <scope>NUCLEOTIDE SEQUENCE</scope>
    <source>
        <strain evidence="11">M-15738</strain>
        <tissue evidence="11">Blood</tissue>
    </source>
</reference>
<dbReference type="Pfam" id="PF00041">
    <property type="entry name" value="fn3"/>
    <property type="match status" value="2"/>
</dbReference>
<evidence type="ECO:0000259" key="9">
    <source>
        <dbReference type="PROSITE" id="PS50026"/>
    </source>
</evidence>
<sequence>MADFSPCRASVILVLLQIFGYTCSLRRTADSGLETLSPPLDVELETLNCTAVAVRWRVPRRHVTAVMGYRVFLTEVNNSPVGTPITRNVPVRIDMLKGVPWDGLAEFSTEVSSLKNDSQYHVTIAAYGWAGEGRPSMPRGITPASHERCFRPAPPSVPDVVVGSHTQIVVSWKPGASEGASPVQHFLVSYTRPEVDTEWTTLRVPVPTTSMVLRGLSPDTLYQFMVQAVNANAASPPSSVSGIWTLSIQDAGSGAISTQRLARPVTNDQAAVVDYDYSANTEELSPKKEVHMPSQPEAPASQIGGNIWSFAPLAAVSAPSDAPSGATLGPPLPPAASMTQWQGALRRLYDLPCEDAVCPPHTICVDDHTSGGSRCQCALGRQGPSCSEIVLMQFPRLFGYSYMAFDPLKNSFHSFHISLEFKADSVDGLLFYCGENEHGYGDFSSLALIRGKLHFRYNCGTGAAHLVSERPVVPGQWHSVSVHREGTRGWLRLDNHTPVTGHSQGTYTKITFRTPLYVGGSPNGYWLARAAGTNRGFQGCLQSLSVNGKRVDMRPWPLGRALSGADVGECSEHACSGVSCANGGTCFSTRADAHICLCPLGYGGAQCQESVWLAVPHFNKSLLSYASAPWPHPQRHYLSFTEFDITFRPAAANGTLLYCQDANSSDFLAVTLVGGHVEFLFDCGTGAAVLRSEEAVSLFRWHEVRVSRTARKGILQVDSQKAVEGLAEGAFTQVRCSSPLYLGGVPDYGATRRDSGVLEPFTGSIQQVLLNDRVIPLTASSLEGVNVGNVEHPCGTRPCANAGQCQPREDQYQCDCPIGFHGSQCQQACADLCRHIVTEDIEVPLFTGRSYLKFDSRNILKRLSGLRTHVQLRFRCFAPNGLLLWRGEGPGLAGADFMSLGLQGGAIIFSFDLGSGLGVVVVNGTFNDGQWHQLKAVRDGQYGRVVVDGQRTSRGQSPGRMRQLNSNGPLYIGGMKEISLHTHRQYMRGLVGCISHLSLSPSFHIALIDEASDGKNIETCLEYSAKWTAGAEVASQHKEEEEEEEEAEEEKEEDKDEAEEEEEEEEEGRMRRRRRRRRRRKRRRRKRRRRMRRRRRWWGKGFPTLDTLRCRMSERSAPKLLGQLELSWRQI</sequence>
<dbReference type="PANTHER" id="PTHR15036">
    <property type="entry name" value="PIKACHURIN-LIKE PROTEIN"/>
    <property type="match status" value="1"/>
</dbReference>
<feature type="domain" description="Fibronectin type-III" evidence="10">
    <location>
        <begin position="38"/>
        <end position="148"/>
    </location>
</feature>
<feature type="domain" description="Laminin G" evidence="8">
    <location>
        <begin position="392"/>
        <end position="570"/>
    </location>
</feature>
<dbReference type="SMART" id="SM00060">
    <property type="entry name" value="FN3"/>
    <property type="match status" value="2"/>
</dbReference>
<dbReference type="PROSITE" id="PS50026">
    <property type="entry name" value="EGF_3"/>
    <property type="match status" value="3"/>
</dbReference>
<feature type="domain" description="EGF-like" evidence="9">
    <location>
        <begin position="349"/>
        <end position="387"/>
    </location>
</feature>
<feature type="disulfide bond" evidence="4">
    <location>
        <begin position="598"/>
        <end position="607"/>
    </location>
</feature>
<dbReference type="SMART" id="SM00282">
    <property type="entry name" value="LamG"/>
    <property type="match status" value="3"/>
</dbReference>
<dbReference type="PROSITE" id="PS00022">
    <property type="entry name" value="EGF_1"/>
    <property type="match status" value="3"/>
</dbReference>
<dbReference type="SUPFAM" id="SSF49265">
    <property type="entry name" value="Fibronectin type III"/>
    <property type="match status" value="1"/>
</dbReference>
<dbReference type="GO" id="GO:0005604">
    <property type="term" value="C:basement membrane"/>
    <property type="evidence" value="ECO:0007669"/>
    <property type="project" value="UniProtKB-ARBA"/>
</dbReference>
<dbReference type="Proteomes" id="UP000823561">
    <property type="component" value="Chromosome 23"/>
</dbReference>
<dbReference type="GO" id="GO:0042995">
    <property type="term" value="C:cell projection"/>
    <property type="evidence" value="ECO:0007669"/>
    <property type="project" value="UniProtKB-SubCell"/>
</dbReference>
<feature type="domain" description="Laminin G" evidence="8">
    <location>
        <begin position="615"/>
        <end position="794"/>
    </location>
</feature>
<dbReference type="FunFam" id="2.60.120.200:FF:000032">
    <property type="entry name" value="pikachurin isoform X1"/>
    <property type="match status" value="1"/>
</dbReference>
<dbReference type="InterPro" id="IPR056943">
    <property type="entry name" value="EGF_Pikachurin"/>
</dbReference>
<keyword evidence="4" id="KW-0245">EGF-like domain</keyword>
<dbReference type="CDD" id="cd00110">
    <property type="entry name" value="LamG"/>
    <property type="match status" value="3"/>
</dbReference>
<dbReference type="SMART" id="SM00181">
    <property type="entry name" value="EGF"/>
    <property type="match status" value="3"/>
</dbReference>
<feature type="chain" id="PRO_5043809215" description="Pikachurin" evidence="7">
    <location>
        <begin position="25"/>
        <end position="1131"/>
    </location>
</feature>
<dbReference type="EMBL" id="JADWDJ010000023">
    <property type="protein sequence ID" value="KAG5261788.1"/>
    <property type="molecule type" value="Genomic_DNA"/>
</dbReference>
<evidence type="ECO:0000256" key="1">
    <source>
        <dbReference type="ARBA" id="ARBA00004316"/>
    </source>
</evidence>
<feature type="disulfide bond" evidence="4">
    <location>
        <begin position="377"/>
        <end position="386"/>
    </location>
</feature>
<feature type="domain" description="Laminin G" evidence="8">
    <location>
        <begin position="841"/>
        <end position="1020"/>
    </location>
</feature>
<dbReference type="PROSITE" id="PS50853">
    <property type="entry name" value="FN3"/>
    <property type="match status" value="2"/>
</dbReference>
<comment type="caution">
    <text evidence="11">The sequence shown here is derived from an EMBL/GenBank/DDBJ whole genome shotgun (WGS) entry which is preliminary data.</text>
</comment>
<protein>
    <recommendedName>
        <fullName evidence="13">Pikachurin</fullName>
    </recommendedName>
</protein>
<feature type="region of interest" description="Disordered" evidence="6">
    <location>
        <begin position="1032"/>
        <end position="1076"/>
    </location>
</feature>
<evidence type="ECO:0000313" key="11">
    <source>
        <dbReference type="EMBL" id="KAG5261788.1"/>
    </source>
</evidence>
<dbReference type="AlphaFoldDB" id="A0AAV6FGH4"/>
<dbReference type="InterPro" id="IPR001791">
    <property type="entry name" value="Laminin_G"/>
</dbReference>
<evidence type="ECO:0000256" key="6">
    <source>
        <dbReference type="SAM" id="MobiDB-lite"/>
    </source>
</evidence>
<dbReference type="PROSITE" id="PS01186">
    <property type="entry name" value="EGF_2"/>
    <property type="match status" value="1"/>
</dbReference>
<feature type="domain" description="EGF-like" evidence="9">
    <location>
        <begin position="571"/>
        <end position="608"/>
    </location>
</feature>
<feature type="domain" description="Fibronectin type-III" evidence="10">
    <location>
        <begin position="154"/>
        <end position="248"/>
    </location>
</feature>
<dbReference type="InterPro" id="IPR001881">
    <property type="entry name" value="EGF-like_Ca-bd_dom"/>
</dbReference>
<keyword evidence="2 4" id="KW-1015">Disulfide bond</keyword>
<keyword evidence="7" id="KW-0732">Signal</keyword>
<evidence type="ECO:0008006" key="13">
    <source>
        <dbReference type="Google" id="ProtNLM"/>
    </source>
</evidence>
<dbReference type="PANTHER" id="PTHR15036:SF88">
    <property type="entry name" value="PIKACHURIN"/>
    <property type="match status" value="1"/>
</dbReference>
<keyword evidence="3" id="KW-0966">Cell projection</keyword>
<feature type="domain" description="EGF-like" evidence="9">
    <location>
        <begin position="790"/>
        <end position="826"/>
    </location>
</feature>
<name>A0AAV6FGH4_9TELE</name>
<dbReference type="FunFam" id="2.60.120.200:FF:000034">
    <property type="entry name" value="pikachurin isoform X1"/>
    <property type="match status" value="1"/>
</dbReference>
<dbReference type="CDD" id="cd00054">
    <property type="entry name" value="EGF_CA"/>
    <property type="match status" value="1"/>
</dbReference>
<dbReference type="Pfam" id="PF00008">
    <property type="entry name" value="EGF"/>
    <property type="match status" value="1"/>
</dbReference>
<evidence type="ECO:0000313" key="12">
    <source>
        <dbReference type="Proteomes" id="UP000823561"/>
    </source>
</evidence>
<feature type="disulfide bond" evidence="4">
    <location>
        <begin position="358"/>
        <end position="375"/>
    </location>
</feature>
<evidence type="ECO:0000256" key="7">
    <source>
        <dbReference type="SAM" id="SignalP"/>
    </source>
</evidence>
<feature type="signal peptide" evidence="7">
    <location>
        <begin position="1"/>
        <end position="24"/>
    </location>
</feature>
<dbReference type="InterPro" id="IPR050372">
    <property type="entry name" value="Neurexin-related_CASP"/>
</dbReference>
<dbReference type="InterPro" id="IPR036116">
    <property type="entry name" value="FN3_sf"/>
</dbReference>
<dbReference type="InterPro" id="IPR003961">
    <property type="entry name" value="FN3_dom"/>
</dbReference>
<dbReference type="GO" id="GO:0005509">
    <property type="term" value="F:calcium ion binding"/>
    <property type="evidence" value="ECO:0007669"/>
    <property type="project" value="InterPro"/>
</dbReference>
<dbReference type="Gene3D" id="2.10.25.10">
    <property type="entry name" value="Laminin"/>
    <property type="match status" value="2"/>
</dbReference>
<feature type="compositionally biased region" description="Acidic residues" evidence="6">
    <location>
        <begin position="1040"/>
        <end position="1067"/>
    </location>
</feature>
<proteinExistence type="predicted"/>
<evidence type="ECO:0000256" key="5">
    <source>
        <dbReference type="PROSITE-ProRule" id="PRU00122"/>
    </source>
</evidence>
<dbReference type="Gene3D" id="2.60.120.200">
    <property type="match status" value="3"/>
</dbReference>
<keyword evidence="12" id="KW-1185">Reference proteome</keyword>